<evidence type="ECO:0000256" key="7">
    <source>
        <dbReference type="ARBA" id="ARBA00023136"/>
    </source>
</evidence>
<reference evidence="11 12" key="1">
    <citation type="submission" date="2020-08" db="EMBL/GenBank/DDBJ databases">
        <title>Genomic Encyclopedia of Type Strains, Phase IV (KMG-IV): sequencing the most valuable type-strain genomes for metagenomic binning, comparative biology and taxonomic classification.</title>
        <authorList>
            <person name="Goeker M."/>
        </authorList>
    </citation>
    <scope>NUCLEOTIDE SEQUENCE [LARGE SCALE GENOMIC DNA]</scope>
    <source>
        <strain evidence="11 12">DSM 103737</strain>
    </source>
</reference>
<dbReference type="PANTHER" id="PTHR30151">
    <property type="entry name" value="ALKANE SULFONATE ABC TRANSPORTER-RELATED, MEMBRANE SUBUNIT"/>
    <property type="match status" value="1"/>
</dbReference>
<comment type="caution">
    <text evidence="11">The sequence shown here is derived from an EMBL/GenBank/DDBJ whole genome shotgun (WGS) entry which is preliminary data.</text>
</comment>
<dbReference type="RefSeq" id="WP_019400397.1">
    <property type="nucleotide sequence ID" value="NZ_JACIEN010000003.1"/>
</dbReference>
<dbReference type="InterPro" id="IPR035906">
    <property type="entry name" value="MetI-like_sf"/>
</dbReference>
<dbReference type="GO" id="GO:0042918">
    <property type="term" value="P:alkanesulfonate transmembrane transport"/>
    <property type="evidence" value="ECO:0007669"/>
    <property type="project" value="UniProtKB-ARBA"/>
</dbReference>
<dbReference type="PANTHER" id="PTHR30151:SF38">
    <property type="entry name" value="ALIPHATIC SULFONATES TRANSPORT PERMEASE PROTEIN SSUC-RELATED"/>
    <property type="match status" value="1"/>
</dbReference>
<evidence type="ECO:0000313" key="12">
    <source>
        <dbReference type="Proteomes" id="UP000577362"/>
    </source>
</evidence>
<dbReference type="SUPFAM" id="SSF161098">
    <property type="entry name" value="MetI-like"/>
    <property type="match status" value="1"/>
</dbReference>
<dbReference type="Proteomes" id="UP000577362">
    <property type="component" value="Unassembled WGS sequence"/>
</dbReference>
<name>A0A840C512_9HYPH</name>
<evidence type="ECO:0000256" key="8">
    <source>
        <dbReference type="ARBA" id="ARBA00056719"/>
    </source>
</evidence>
<dbReference type="InterPro" id="IPR000515">
    <property type="entry name" value="MetI-like"/>
</dbReference>
<evidence type="ECO:0000256" key="9">
    <source>
        <dbReference type="RuleBase" id="RU363032"/>
    </source>
</evidence>
<evidence type="ECO:0000256" key="3">
    <source>
        <dbReference type="ARBA" id="ARBA00022448"/>
    </source>
</evidence>
<evidence type="ECO:0000313" key="11">
    <source>
        <dbReference type="EMBL" id="MBB4018016.1"/>
    </source>
</evidence>
<keyword evidence="5 9" id="KW-0812">Transmembrane</keyword>
<dbReference type="Pfam" id="PF00528">
    <property type="entry name" value="BPD_transp_1"/>
    <property type="match status" value="1"/>
</dbReference>
<evidence type="ECO:0000256" key="6">
    <source>
        <dbReference type="ARBA" id="ARBA00022989"/>
    </source>
</evidence>
<proteinExistence type="inferred from homology"/>
<evidence type="ECO:0000259" key="10">
    <source>
        <dbReference type="PROSITE" id="PS50928"/>
    </source>
</evidence>
<keyword evidence="6 9" id="KW-1133">Transmembrane helix</keyword>
<gene>
    <name evidence="11" type="ORF">GGR16_003050</name>
</gene>
<feature type="transmembrane region" description="Helical" evidence="9">
    <location>
        <begin position="180"/>
        <end position="199"/>
    </location>
</feature>
<protein>
    <submittedName>
        <fullName evidence="11">NitT/TauT family transport system permease protein</fullName>
    </submittedName>
</protein>
<keyword evidence="12" id="KW-1185">Reference proteome</keyword>
<feature type="transmembrane region" description="Helical" evidence="9">
    <location>
        <begin position="245"/>
        <end position="266"/>
    </location>
</feature>
<feature type="transmembrane region" description="Helical" evidence="9">
    <location>
        <begin position="121"/>
        <end position="143"/>
    </location>
</feature>
<dbReference type="EMBL" id="JACIEN010000003">
    <property type="protein sequence ID" value="MBB4018016.1"/>
    <property type="molecule type" value="Genomic_DNA"/>
</dbReference>
<comment type="subcellular location">
    <subcellularLocation>
        <location evidence="1 9">Cell membrane</location>
        <topology evidence="1 9">Multi-pass membrane protein</topology>
    </subcellularLocation>
</comment>
<feature type="transmembrane region" description="Helical" evidence="9">
    <location>
        <begin position="205"/>
        <end position="224"/>
    </location>
</feature>
<dbReference type="Gene3D" id="1.10.3720.10">
    <property type="entry name" value="MetI-like"/>
    <property type="match status" value="1"/>
</dbReference>
<dbReference type="PROSITE" id="PS50928">
    <property type="entry name" value="ABC_TM1"/>
    <property type="match status" value="1"/>
</dbReference>
<dbReference type="CDD" id="cd06261">
    <property type="entry name" value="TM_PBP2"/>
    <property type="match status" value="1"/>
</dbReference>
<keyword evidence="3 9" id="KW-0813">Transport</keyword>
<evidence type="ECO:0000256" key="4">
    <source>
        <dbReference type="ARBA" id="ARBA00022475"/>
    </source>
</evidence>
<feature type="transmembrane region" description="Helical" evidence="9">
    <location>
        <begin position="149"/>
        <end position="168"/>
    </location>
</feature>
<feature type="transmembrane region" description="Helical" evidence="9">
    <location>
        <begin position="33"/>
        <end position="55"/>
    </location>
</feature>
<evidence type="ECO:0000256" key="5">
    <source>
        <dbReference type="ARBA" id="ARBA00022692"/>
    </source>
</evidence>
<dbReference type="GO" id="GO:0005886">
    <property type="term" value="C:plasma membrane"/>
    <property type="evidence" value="ECO:0007669"/>
    <property type="project" value="UniProtKB-SubCell"/>
</dbReference>
<sequence length="274" mass="28212">MADVAHDLRPAATADNRPVTFRGGLFLPRTHRLVGFAALVALILLWQAASSFGWMSPVLAPSPGEVIDALKRMALSGELATHLSASLVRLAGGFAIGGTAGIAFGMAIGLSSLVRSPGATLVAALFPIPKIALLPLFILWFGIGESSKVATIAFGTFFPMVIATYGAVDNVDRSLVRMGRSFGLSSFAIISKIILPGALPGILSGMRIASSIGIVLLIAAEMIGANEGVGAMVLAAGNLMQSDRLLAGVVVLSLLGLTVAGVIGAVEKRLLAWR</sequence>
<feature type="domain" description="ABC transmembrane type-1" evidence="10">
    <location>
        <begin position="83"/>
        <end position="263"/>
    </location>
</feature>
<evidence type="ECO:0000256" key="2">
    <source>
        <dbReference type="ARBA" id="ARBA00009306"/>
    </source>
</evidence>
<accession>A0A840C512</accession>
<comment type="function">
    <text evidence="8">Probably part of an ABC transporter complex. Probably responsible for the translocation of the substrate across the membrane.</text>
</comment>
<dbReference type="AlphaFoldDB" id="A0A840C512"/>
<keyword evidence="4" id="KW-1003">Cell membrane</keyword>
<evidence type="ECO:0000256" key="1">
    <source>
        <dbReference type="ARBA" id="ARBA00004651"/>
    </source>
</evidence>
<feature type="transmembrane region" description="Helical" evidence="9">
    <location>
        <begin position="90"/>
        <end position="114"/>
    </location>
</feature>
<comment type="similarity">
    <text evidence="2 9">Belongs to the binding-protein-dependent transport system permease family.</text>
</comment>
<dbReference type="FunFam" id="1.10.3720.10:FF:000003">
    <property type="entry name" value="Aliphatic sulfonate ABC transporter permease"/>
    <property type="match status" value="1"/>
</dbReference>
<organism evidence="11 12">
    <name type="scientific">Chelatococcus caeni</name>
    <dbReference type="NCBI Taxonomy" id="1348468"/>
    <lineage>
        <taxon>Bacteria</taxon>
        <taxon>Pseudomonadati</taxon>
        <taxon>Pseudomonadota</taxon>
        <taxon>Alphaproteobacteria</taxon>
        <taxon>Hyphomicrobiales</taxon>
        <taxon>Chelatococcaceae</taxon>
        <taxon>Chelatococcus</taxon>
    </lineage>
</organism>
<keyword evidence="7 9" id="KW-0472">Membrane</keyword>